<dbReference type="PANTHER" id="PTHR11188">
    <property type="entry name" value="ARRESTIN DOMAIN CONTAINING PROTEIN"/>
    <property type="match status" value="1"/>
</dbReference>
<proteinExistence type="inferred from homology"/>
<dbReference type="Gene3D" id="2.60.40.640">
    <property type="match status" value="2"/>
</dbReference>
<dbReference type="Pfam" id="PF02752">
    <property type="entry name" value="Arrestin_C"/>
    <property type="match status" value="1"/>
</dbReference>
<dbReference type="InterPro" id="IPR011022">
    <property type="entry name" value="Arrestin_C-like"/>
</dbReference>
<comment type="caution">
    <text evidence="2">The sequence shown here is derived from an EMBL/GenBank/DDBJ whole genome shotgun (WGS) entry which is preliminary data.</text>
</comment>
<dbReference type="Pfam" id="PF00339">
    <property type="entry name" value="Arrestin_N"/>
    <property type="match status" value="1"/>
</dbReference>
<dbReference type="EMBL" id="CACRXK020019814">
    <property type="protein sequence ID" value="CAB4034096.1"/>
    <property type="molecule type" value="Genomic_DNA"/>
</dbReference>
<organism evidence="2 3">
    <name type="scientific">Paramuricea clavata</name>
    <name type="common">Red gorgonian</name>
    <name type="synonym">Violescent sea-whip</name>
    <dbReference type="NCBI Taxonomy" id="317549"/>
    <lineage>
        <taxon>Eukaryota</taxon>
        <taxon>Metazoa</taxon>
        <taxon>Cnidaria</taxon>
        <taxon>Anthozoa</taxon>
        <taxon>Octocorallia</taxon>
        <taxon>Malacalcyonacea</taxon>
        <taxon>Plexauridae</taxon>
        <taxon>Paramuricea</taxon>
    </lineage>
</organism>
<keyword evidence="3" id="KW-1185">Reference proteome</keyword>
<dbReference type="GO" id="GO:0005737">
    <property type="term" value="C:cytoplasm"/>
    <property type="evidence" value="ECO:0007669"/>
    <property type="project" value="TreeGrafter"/>
</dbReference>
<evidence type="ECO:0000256" key="1">
    <source>
        <dbReference type="ARBA" id="ARBA00005298"/>
    </source>
</evidence>
<sequence>MDVKPEVEIKFEDQPAIFHVGKEAIKGDVGISITKLMKTQMIKVEFKGVCQVNWKKRGVSDEKCKSVEHFNIEDKLLTPRSEYNDLFLRPGVHRFPFVFQLPPAMPPTFAATDGKIEYFARVVVHYRDDGSMVSNEVCAEAPLVMKKSIGNFPQKFLQCAKLKQQLTLPKFLSRPTTIDVEAKIPKRVYHRGEIIRLTCDYRILHGSVSSVSGIYAVLMQGFSVIKASGREKTKTREILRAPPFQGNGEGTQWSDTYMNIPEDISLTVQGCGGVMIFYFIQVRARKSKERIDIPIVIIDRDESKSINPGSKRRERRLSLTGTTVAVPNVFQTFNALNRQDPMRASTTSIDSLQLYYRD</sequence>
<evidence type="ECO:0000313" key="2">
    <source>
        <dbReference type="EMBL" id="CAB4034096.1"/>
    </source>
</evidence>
<dbReference type="AlphaFoldDB" id="A0A6S7JND8"/>
<comment type="similarity">
    <text evidence="1">Belongs to the arrestin family.</text>
</comment>
<dbReference type="InterPro" id="IPR050357">
    <property type="entry name" value="Arrestin_domain-protein"/>
</dbReference>
<dbReference type="InterPro" id="IPR014756">
    <property type="entry name" value="Ig_E-set"/>
</dbReference>
<gene>
    <name evidence="2" type="ORF">PACLA_8A081681</name>
</gene>
<accession>A0A6S7JND8</accession>
<dbReference type="InterPro" id="IPR014752">
    <property type="entry name" value="Arrestin-like_C"/>
</dbReference>
<reference evidence="2" key="1">
    <citation type="submission" date="2020-04" db="EMBL/GenBank/DDBJ databases">
        <authorList>
            <person name="Alioto T."/>
            <person name="Alioto T."/>
            <person name="Gomez Garrido J."/>
        </authorList>
    </citation>
    <scope>NUCLEOTIDE SEQUENCE</scope>
    <source>
        <strain evidence="2">A484AB</strain>
    </source>
</reference>
<dbReference type="PANTHER" id="PTHR11188:SF17">
    <property type="entry name" value="FI21816P1"/>
    <property type="match status" value="1"/>
</dbReference>
<dbReference type="GO" id="GO:0015031">
    <property type="term" value="P:protein transport"/>
    <property type="evidence" value="ECO:0007669"/>
    <property type="project" value="TreeGrafter"/>
</dbReference>
<dbReference type="Proteomes" id="UP001152795">
    <property type="component" value="Unassembled WGS sequence"/>
</dbReference>
<evidence type="ECO:0000313" key="3">
    <source>
        <dbReference type="Proteomes" id="UP001152795"/>
    </source>
</evidence>
<name>A0A6S7JND8_PARCT</name>
<dbReference type="SMART" id="SM01017">
    <property type="entry name" value="Arrestin_C"/>
    <property type="match status" value="1"/>
</dbReference>
<dbReference type="OrthoDB" id="2333384at2759"/>
<protein>
    <submittedName>
        <fullName evidence="2">Uncharacterized protein</fullName>
    </submittedName>
</protein>
<dbReference type="InterPro" id="IPR011021">
    <property type="entry name" value="Arrestin-like_N"/>
</dbReference>
<dbReference type="SUPFAM" id="SSF81296">
    <property type="entry name" value="E set domains"/>
    <property type="match status" value="2"/>
</dbReference>